<dbReference type="RefSeq" id="WP_179482265.1">
    <property type="nucleotide sequence ID" value="NZ_JACCFW010000001.1"/>
</dbReference>
<keyword evidence="3" id="KW-1185">Reference proteome</keyword>
<dbReference type="Proteomes" id="UP000571817">
    <property type="component" value="Unassembled WGS sequence"/>
</dbReference>
<feature type="signal peptide" evidence="1">
    <location>
        <begin position="1"/>
        <end position="28"/>
    </location>
</feature>
<accession>A0A853DLK0</accession>
<sequence length="421" mass="41822">MRRASAVVVASTVLAGFTLSTHPPTASAAAATPAPVGYSAYGYGTYVSSSLAALNSGATAYSAISCTTTSNLTNSNQVASVDLGKVGKVGTDYSQSRSILDASGRTSQGIAQISGVNLLGGLITSTSLKTTSRATYTPSKTSYGSNSTAFVGIKVAGKGFASGVGPNTKVALALGGKPFASVVLNEQSQAKVNGLTQAVTTAIHVTVTNSNSMGLPVGTTVYIGRSYAALRGTPAGFATGSAYGTQATLSGSVKSGPTALAGVACDGGDRTVSVASSAIPSLLSLGAVKSTTSSVATPKLTSSATNQISGLNVLSSLIGARTITASTTTSRTSFTSAATFTDASGFVGLKIAGMPSITDSVKPNTTITLSQLGTVTLHKVTKTTTGIRVVMVSITLDKALGNLARGTLVEIGVSNTGVQNR</sequence>
<proteinExistence type="predicted"/>
<name>A0A853DLK0_9MICO</name>
<organism evidence="2 3">
    <name type="scientific">Allobranchiibius huperziae</name>
    <dbReference type="NCBI Taxonomy" id="1874116"/>
    <lineage>
        <taxon>Bacteria</taxon>
        <taxon>Bacillati</taxon>
        <taxon>Actinomycetota</taxon>
        <taxon>Actinomycetes</taxon>
        <taxon>Micrococcales</taxon>
        <taxon>Dermacoccaceae</taxon>
        <taxon>Allobranchiibius</taxon>
    </lineage>
</organism>
<evidence type="ECO:0000313" key="3">
    <source>
        <dbReference type="Proteomes" id="UP000571817"/>
    </source>
</evidence>
<feature type="chain" id="PRO_5032874355" evidence="1">
    <location>
        <begin position="29"/>
        <end position="421"/>
    </location>
</feature>
<evidence type="ECO:0000313" key="2">
    <source>
        <dbReference type="EMBL" id="NYJ75520.1"/>
    </source>
</evidence>
<dbReference type="NCBIfam" id="NF040603">
    <property type="entry name" value="choice_anch_P"/>
    <property type="match status" value="2"/>
</dbReference>
<dbReference type="EMBL" id="JACCFW010000001">
    <property type="protein sequence ID" value="NYJ75520.1"/>
    <property type="molecule type" value="Genomic_DNA"/>
</dbReference>
<dbReference type="AlphaFoldDB" id="A0A853DLK0"/>
<gene>
    <name evidence="2" type="ORF">HNR15_002483</name>
</gene>
<comment type="caution">
    <text evidence="2">The sequence shown here is derived from an EMBL/GenBank/DDBJ whole genome shotgun (WGS) entry which is preliminary data.</text>
</comment>
<keyword evidence="1" id="KW-0732">Signal</keyword>
<evidence type="ECO:0000256" key="1">
    <source>
        <dbReference type="SAM" id="SignalP"/>
    </source>
</evidence>
<protein>
    <submittedName>
        <fullName evidence="2">Uncharacterized protein</fullName>
    </submittedName>
</protein>
<reference evidence="2 3" key="1">
    <citation type="submission" date="2020-07" db="EMBL/GenBank/DDBJ databases">
        <title>Sequencing the genomes of 1000 actinobacteria strains.</title>
        <authorList>
            <person name="Klenk H.-P."/>
        </authorList>
    </citation>
    <scope>NUCLEOTIDE SEQUENCE [LARGE SCALE GENOMIC DNA]</scope>
    <source>
        <strain evidence="2 3">DSM 29531</strain>
    </source>
</reference>